<dbReference type="Gene3D" id="3.30.1330.40">
    <property type="entry name" value="RutC-like"/>
    <property type="match status" value="1"/>
</dbReference>
<dbReference type="Pfam" id="PF01042">
    <property type="entry name" value="Ribonuc_L-PSP"/>
    <property type="match status" value="1"/>
</dbReference>
<name>A0A140D6G5_9ENTR</name>
<dbReference type="InterPro" id="IPR006175">
    <property type="entry name" value="YjgF/YER057c/UK114"/>
</dbReference>
<dbReference type="InterPro" id="IPR035959">
    <property type="entry name" value="RutC-like_sf"/>
</dbReference>
<dbReference type="PANTHER" id="PTHR47328:SF1">
    <property type="entry name" value="RUTC FAMILY PROTEIN YOAB"/>
    <property type="match status" value="1"/>
</dbReference>
<dbReference type="EMBL" id="KU505138">
    <property type="protein sequence ID" value="AMK07457.1"/>
    <property type="molecule type" value="Genomic_DNA"/>
</dbReference>
<reference evidence="1" key="1">
    <citation type="journal article" date="2016" name="BMC Genomics">
        <title>A multi-substrate approach for functional metagenomics-based screening for (hemi)cellulases in two wheat straw-degrading microbial consortia unveils novel thermoalkaliphilic enzymes.</title>
        <authorList>
            <person name="Maruthamuthu M."/>
            <person name="Jimenez D.J."/>
            <person name="Stevens P."/>
            <person name="van Elsas J.D."/>
        </authorList>
    </citation>
    <scope>NUCLEOTIDE SEQUENCE</scope>
    <source>
        <strain evidence="1">T4-1Contig1</strain>
    </source>
</reference>
<dbReference type="AlphaFoldDB" id="A0A140D6G5"/>
<dbReference type="InterPro" id="IPR035709">
    <property type="entry name" value="YoaB-like"/>
</dbReference>
<evidence type="ECO:0000313" key="1">
    <source>
        <dbReference type="EMBL" id="AMK07457.1"/>
    </source>
</evidence>
<dbReference type="PANTHER" id="PTHR47328">
    <property type="match status" value="1"/>
</dbReference>
<dbReference type="SUPFAM" id="SSF55298">
    <property type="entry name" value="YjgF-like"/>
    <property type="match status" value="1"/>
</dbReference>
<protein>
    <submittedName>
        <fullName evidence="1">Translation initiation inhibitor</fullName>
    </submittedName>
</protein>
<accession>A0A140D6G5</accession>
<gene>
    <name evidence="1" type="primary">tinH</name>
</gene>
<organism evidence="1">
    <name type="scientific">Klebsiella sp. T4-1</name>
    <dbReference type="NCBI Taxonomy" id="1778874"/>
    <lineage>
        <taxon>Bacteria</taxon>
        <taxon>Pseudomonadati</taxon>
        <taxon>Pseudomonadota</taxon>
        <taxon>Gammaproteobacteria</taxon>
        <taxon>Enterobacterales</taxon>
        <taxon>Enterobacteriaceae</taxon>
        <taxon>Klebsiella/Raoultella group</taxon>
        <taxon>Klebsiella</taxon>
    </lineage>
</organism>
<proteinExistence type="predicted"/>
<sequence length="89" mass="9863">MYLILRWVLRGEKQNIGARRISAGYPTGDSGHILSAQVWLKNMPRYFAGFNKAWVARLPEGHSPARAAVQAEMARPDILVEVMIAAVTA</sequence>